<organism evidence="7 8">
    <name type="scientific">Trifolium medium</name>
    <dbReference type="NCBI Taxonomy" id="97028"/>
    <lineage>
        <taxon>Eukaryota</taxon>
        <taxon>Viridiplantae</taxon>
        <taxon>Streptophyta</taxon>
        <taxon>Embryophyta</taxon>
        <taxon>Tracheophyta</taxon>
        <taxon>Spermatophyta</taxon>
        <taxon>Magnoliopsida</taxon>
        <taxon>eudicotyledons</taxon>
        <taxon>Gunneridae</taxon>
        <taxon>Pentapetalae</taxon>
        <taxon>rosids</taxon>
        <taxon>fabids</taxon>
        <taxon>Fabales</taxon>
        <taxon>Fabaceae</taxon>
        <taxon>Papilionoideae</taxon>
        <taxon>50 kb inversion clade</taxon>
        <taxon>NPAAA clade</taxon>
        <taxon>Hologalegina</taxon>
        <taxon>IRL clade</taxon>
        <taxon>Trifolieae</taxon>
        <taxon>Trifolium</taxon>
    </lineage>
</organism>
<accession>A0A392MA16</accession>
<comment type="similarity">
    <text evidence="2">Belongs to the major facilitator superfamily. Proton-dependent oligopeptide transporter (POT/PTR) (TC 2.A.17) family.</text>
</comment>
<keyword evidence="3 6" id="KW-0812">Transmembrane</keyword>
<comment type="subcellular location">
    <subcellularLocation>
        <location evidence="1">Membrane</location>
        <topology evidence="1">Multi-pass membrane protein</topology>
    </subcellularLocation>
</comment>
<keyword evidence="4 6" id="KW-1133">Transmembrane helix</keyword>
<dbReference type="SUPFAM" id="SSF103473">
    <property type="entry name" value="MFS general substrate transporter"/>
    <property type="match status" value="1"/>
</dbReference>
<keyword evidence="5 6" id="KW-0472">Membrane</keyword>
<feature type="transmembrane region" description="Helical" evidence="6">
    <location>
        <begin position="159"/>
        <end position="182"/>
    </location>
</feature>
<name>A0A392MA16_9FABA</name>
<dbReference type="InterPro" id="IPR036259">
    <property type="entry name" value="MFS_trans_sf"/>
</dbReference>
<dbReference type="Proteomes" id="UP000265520">
    <property type="component" value="Unassembled WGS sequence"/>
</dbReference>
<keyword evidence="8" id="KW-1185">Reference proteome</keyword>
<proteinExistence type="inferred from homology"/>
<evidence type="ECO:0000256" key="5">
    <source>
        <dbReference type="ARBA" id="ARBA00023136"/>
    </source>
</evidence>
<feature type="transmembrane region" description="Helical" evidence="6">
    <location>
        <begin position="113"/>
        <end position="139"/>
    </location>
</feature>
<dbReference type="AlphaFoldDB" id="A0A392MA16"/>
<sequence length="239" mass="26261">MENFEEPTRLLLEDSLLQSEQSLHTGDGSVNIKGELVVKSETGTWKACPFILGTFFCERLAYYGIATNLVTYLTTKLHQGLVSAAKNVTTFQGTCYLTPLVGSFFADAYLGRYWTIAVFYGIYLIGICILILSATISALEPTECVNSVCPSATLAQNVVFFLGLFLIALGTGGIKPCIWPFGADQFDDTDHRERASKGSFFNWNYFTSNIGALLSVTILAHQSIDFKGQGVVLLQEFAR</sequence>
<dbReference type="PANTHER" id="PTHR11654">
    <property type="entry name" value="OLIGOPEPTIDE TRANSPORTER-RELATED"/>
    <property type="match status" value="1"/>
</dbReference>
<evidence type="ECO:0000256" key="3">
    <source>
        <dbReference type="ARBA" id="ARBA00022692"/>
    </source>
</evidence>
<comment type="caution">
    <text evidence="7">The sequence shown here is derived from an EMBL/GenBank/DDBJ whole genome shotgun (WGS) entry which is preliminary data.</text>
</comment>
<feature type="transmembrane region" description="Helical" evidence="6">
    <location>
        <begin position="203"/>
        <end position="224"/>
    </location>
</feature>
<evidence type="ECO:0000313" key="8">
    <source>
        <dbReference type="Proteomes" id="UP000265520"/>
    </source>
</evidence>
<dbReference type="InterPro" id="IPR000109">
    <property type="entry name" value="POT_fam"/>
</dbReference>
<evidence type="ECO:0000256" key="4">
    <source>
        <dbReference type="ARBA" id="ARBA00022989"/>
    </source>
</evidence>
<dbReference type="EMBL" id="LXQA010006651">
    <property type="protein sequence ID" value="MCH84330.1"/>
    <property type="molecule type" value="Genomic_DNA"/>
</dbReference>
<evidence type="ECO:0000256" key="2">
    <source>
        <dbReference type="ARBA" id="ARBA00005982"/>
    </source>
</evidence>
<dbReference type="GO" id="GO:0022857">
    <property type="term" value="F:transmembrane transporter activity"/>
    <property type="evidence" value="ECO:0007669"/>
    <property type="project" value="InterPro"/>
</dbReference>
<gene>
    <name evidence="7" type="ORF">A2U01_0005162</name>
</gene>
<protein>
    <submittedName>
        <fullName evidence="7">Peptide transporter PTR2-like</fullName>
    </submittedName>
</protein>
<evidence type="ECO:0000256" key="1">
    <source>
        <dbReference type="ARBA" id="ARBA00004141"/>
    </source>
</evidence>
<evidence type="ECO:0000256" key="6">
    <source>
        <dbReference type="SAM" id="Phobius"/>
    </source>
</evidence>
<dbReference type="Gene3D" id="1.20.1250.20">
    <property type="entry name" value="MFS general substrate transporter like domains"/>
    <property type="match status" value="1"/>
</dbReference>
<dbReference type="Pfam" id="PF00854">
    <property type="entry name" value="PTR2"/>
    <property type="match status" value="1"/>
</dbReference>
<evidence type="ECO:0000313" key="7">
    <source>
        <dbReference type="EMBL" id="MCH84330.1"/>
    </source>
</evidence>
<reference evidence="7 8" key="1">
    <citation type="journal article" date="2018" name="Front. Plant Sci.">
        <title>Red Clover (Trifolium pratense) and Zigzag Clover (T. medium) - A Picture of Genomic Similarities and Differences.</title>
        <authorList>
            <person name="Dluhosova J."/>
            <person name="Istvanek J."/>
            <person name="Nedelnik J."/>
            <person name="Repkova J."/>
        </authorList>
    </citation>
    <scope>NUCLEOTIDE SEQUENCE [LARGE SCALE GENOMIC DNA]</scope>
    <source>
        <strain evidence="8">cv. 10/8</strain>
        <tissue evidence="7">Leaf</tissue>
    </source>
</reference>
<dbReference type="GO" id="GO:0016020">
    <property type="term" value="C:membrane"/>
    <property type="evidence" value="ECO:0007669"/>
    <property type="project" value="UniProtKB-SubCell"/>
</dbReference>